<gene>
    <name evidence="1" type="ORF">POM88_037034</name>
</gene>
<dbReference type="Proteomes" id="UP001237642">
    <property type="component" value="Unassembled WGS sequence"/>
</dbReference>
<accession>A0AAD8HPD5</accession>
<sequence length="320" mass="36469">METASGPLLYDVFNYELGMMKENEHPPRIYKYDSSSLDGKTESTVPSTDPLCENYYNMNVMDDKKRKFREDSKSKNCRPHLLYNVFNYELGMMKENCHTNKKKCNIDPMGSSSMKENVAPISSCKFRQAISPISGSEVSSQSEILLSNVCRFKEPPLSNCGRKKTKFQASTPTCTPVQRTPLSCLSTKHNRQVNKKRSIVESISPSSPLSTLSTVFNSAKRIPSRSLKTVSLRDKIGGIGHNLDFELNYFKESSHNNFEDIEFSTILDMDVPDVDCPSDHDDIRKKEVFGQCVEVMYVVEFQKLSMYTTFPKTVFSKHYI</sequence>
<dbReference type="AlphaFoldDB" id="A0AAD8HPD5"/>
<reference evidence="1" key="2">
    <citation type="submission" date="2023-05" db="EMBL/GenBank/DDBJ databases">
        <authorList>
            <person name="Schelkunov M.I."/>
        </authorList>
    </citation>
    <scope>NUCLEOTIDE SEQUENCE</scope>
    <source>
        <strain evidence="1">Hsosn_3</strain>
        <tissue evidence="1">Leaf</tissue>
    </source>
</reference>
<protein>
    <submittedName>
        <fullName evidence="1">Uncharacterized protein</fullName>
    </submittedName>
</protein>
<reference evidence="1" key="1">
    <citation type="submission" date="2023-02" db="EMBL/GenBank/DDBJ databases">
        <title>Genome of toxic invasive species Heracleum sosnowskyi carries increased number of genes despite the absence of recent whole-genome duplications.</title>
        <authorList>
            <person name="Schelkunov M."/>
            <person name="Shtratnikova V."/>
            <person name="Makarenko M."/>
            <person name="Klepikova A."/>
            <person name="Omelchenko D."/>
            <person name="Novikova G."/>
            <person name="Obukhova E."/>
            <person name="Bogdanov V."/>
            <person name="Penin A."/>
            <person name="Logacheva M."/>
        </authorList>
    </citation>
    <scope>NUCLEOTIDE SEQUENCE</scope>
    <source>
        <strain evidence="1">Hsosn_3</strain>
        <tissue evidence="1">Leaf</tissue>
    </source>
</reference>
<dbReference type="EMBL" id="JAUIZM010000008">
    <property type="protein sequence ID" value="KAK1370942.1"/>
    <property type="molecule type" value="Genomic_DNA"/>
</dbReference>
<evidence type="ECO:0000313" key="2">
    <source>
        <dbReference type="Proteomes" id="UP001237642"/>
    </source>
</evidence>
<name>A0AAD8HPD5_9APIA</name>
<organism evidence="1 2">
    <name type="scientific">Heracleum sosnowskyi</name>
    <dbReference type="NCBI Taxonomy" id="360622"/>
    <lineage>
        <taxon>Eukaryota</taxon>
        <taxon>Viridiplantae</taxon>
        <taxon>Streptophyta</taxon>
        <taxon>Embryophyta</taxon>
        <taxon>Tracheophyta</taxon>
        <taxon>Spermatophyta</taxon>
        <taxon>Magnoliopsida</taxon>
        <taxon>eudicotyledons</taxon>
        <taxon>Gunneridae</taxon>
        <taxon>Pentapetalae</taxon>
        <taxon>asterids</taxon>
        <taxon>campanulids</taxon>
        <taxon>Apiales</taxon>
        <taxon>Apiaceae</taxon>
        <taxon>Apioideae</taxon>
        <taxon>apioid superclade</taxon>
        <taxon>Tordylieae</taxon>
        <taxon>Tordyliinae</taxon>
        <taxon>Heracleum</taxon>
    </lineage>
</organism>
<evidence type="ECO:0000313" key="1">
    <source>
        <dbReference type="EMBL" id="KAK1370942.1"/>
    </source>
</evidence>
<comment type="caution">
    <text evidence="1">The sequence shown here is derived from an EMBL/GenBank/DDBJ whole genome shotgun (WGS) entry which is preliminary data.</text>
</comment>
<proteinExistence type="predicted"/>
<keyword evidence="2" id="KW-1185">Reference proteome</keyword>